<accession>A0AAE8MT40</accession>
<dbReference type="InterPro" id="IPR023198">
    <property type="entry name" value="PGP-like_dom2"/>
</dbReference>
<dbReference type="AlphaFoldDB" id="A0AAE8MT40"/>
<comment type="caution">
    <text evidence="5">The sequence shown here is derived from an EMBL/GenBank/DDBJ whole genome shotgun (WGS) entry which is preliminary data.</text>
</comment>
<dbReference type="EMBL" id="ONZQ02000003">
    <property type="protein sequence ID" value="SPN99489.1"/>
    <property type="molecule type" value="Genomic_DNA"/>
</dbReference>
<keyword evidence="6" id="KW-1185">Reference proteome</keyword>
<dbReference type="Gene3D" id="3.40.50.1000">
    <property type="entry name" value="HAD superfamily/HAD-like"/>
    <property type="match status" value="1"/>
</dbReference>
<dbReference type="Pfam" id="PF13419">
    <property type="entry name" value="HAD_2"/>
    <property type="match status" value="1"/>
</dbReference>
<keyword evidence="2" id="KW-0378">Hydrolase</keyword>
<dbReference type="InterPro" id="IPR051400">
    <property type="entry name" value="HAD-like_hydrolase"/>
</dbReference>
<dbReference type="SFLD" id="SFLDS00003">
    <property type="entry name" value="Haloacid_Dehalogenase"/>
    <property type="match status" value="1"/>
</dbReference>
<feature type="region of interest" description="Disordered" evidence="4">
    <location>
        <begin position="1"/>
        <end position="26"/>
    </location>
</feature>
<dbReference type="Proteomes" id="UP001187682">
    <property type="component" value="Unassembled WGS sequence"/>
</dbReference>
<dbReference type="GO" id="GO:0016791">
    <property type="term" value="F:phosphatase activity"/>
    <property type="evidence" value="ECO:0007669"/>
    <property type="project" value="TreeGrafter"/>
</dbReference>
<evidence type="ECO:0000313" key="6">
    <source>
        <dbReference type="Proteomes" id="UP001187682"/>
    </source>
</evidence>
<dbReference type="InterPro" id="IPR023214">
    <property type="entry name" value="HAD_sf"/>
</dbReference>
<evidence type="ECO:0000313" key="5">
    <source>
        <dbReference type="EMBL" id="SPN99489.1"/>
    </source>
</evidence>
<sequence>MPGTPSKGVFSGEQSRTENGLSRDSFDERDEISRLQSILAQKSWIGFDLDDTLHEFRRASSKAVDSVLSAISQRYQTPESELRAAYSTILREKTSNAFSDGKTSFDYRRERFTALVTKFSIPPDDAFLEELLGRYEATLMDSLELMDGTITLLSTIRSCGKKIMVITEGPQDAQERTVKGLGIDKYIDYLATTNHFRAPKVGGLFPKVLEDLKIPPGDMAYVGDSEDRDMKPAMAAGIFSIHYDKNQHSSFKSSPPRVKSLQELVQAFIEKEIS</sequence>
<keyword evidence="1" id="KW-0479">Metal-binding</keyword>
<dbReference type="InterPro" id="IPR041492">
    <property type="entry name" value="HAD_2"/>
</dbReference>
<evidence type="ECO:0000256" key="1">
    <source>
        <dbReference type="ARBA" id="ARBA00022723"/>
    </source>
</evidence>
<keyword evidence="3" id="KW-0460">Magnesium</keyword>
<dbReference type="SUPFAM" id="SSF56784">
    <property type="entry name" value="HAD-like"/>
    <property type="match status" value="1"/>
</dbReference>
<dbReference type="PANTHER" id="PTHR46470">
    <property type="entry name" value="N-ACYLNEURAMINATE-9-PHOSPHATASE"/>
    <property type="match status" value="1"/>
</dbReference>
<dbReference type="Gene3D" id="1.10.150.240">
    <property type="entry name" value="Putative phosphatase, domain 2"/>
    <property type="match status" value="1"/>
</dbReference>
<evidence type="ECO:0000256" key="2">
    <source>
        <dbReference type="ARBA" id="ARBA00022801"/>
    </source>
</evidence>
<proteinExistence type="predicted"/>
<dbReference type="GO" id="GO:0046872">
    <property type="term" value="F:metal ion binding"/>
    <property type="evidence" value="ECO:0007669"/>
    <property type="project" value="UniProtKB-KW"/>
</dbReference>
<protein>
    <submittedName>
        <fullName evidence="5">Uncharacterized protein</fullName>
    </submittedName>
</protein>
<name>A0AAE8MT40_9PEZI</name>
<evidence type="ECO:0000256" key="3">
    <source>
        <dbReference type="ARBA" id="ARBA00022842"/>
    </source>
</evidence>
<dbReference type="SFLD" id="SFLDG01129">
    <property type="entry name" value="C1.5:_HAD__Beta-PGM__Phosphata"/>
    <property type="match status" value="1"/>
</dbReference>
<organism evidence="5 6">
    <name type="scientific">Cephalotrichum gorgonifer</name>
    <dbReference type="NCBI Taxonomy" id="2041049"/>
    <lineage>
        <taxon>Eukaryota</taxon>
        <taxon>Fungi</taxon>
        <taxon>Dikarya</taxon>
        <taxon>Ascomycota</taxon>
        <taxon>Pezizomycotina</taxon>
        <taxon>Sordariomycetes</taxon>
        <taxon>Hypocreomycetidae</taxon>
        <taxon>Microascales</taxon>
        <taxon>Microascaceae</taxon>
        <taxon>Cephalotrichum</taxon>
    </lineage>
</organism>
<dbReference type="CDD" id="cd01427">
    <property type="entry name" value="HAD_like"/>
    <property type="match status" value="1"/>
</dbReference>
<dbReference type="PANTHER" id="PTHR46470:SF2">
    <property type="entry name" value="GLYCERALDEHYDE 3-PHOSPHATE PHOSPHATASE"/>
    <property type="match status" value="1"/>
</dbReference>
<feature type="compositionally biased region" description="Polar residues" evidence="4">
    <location>
        <begin position="12"/>
        <end position="22"/>
    </location>
</feature>
<reference evidence="5" key="1">
    <citation type="submission" date="2018-03" db="EMBL/GenBank/DDBJ databases">
        <authorList>
            <person name="Guldener U."/>
        </authorList>
    </citation>
    <scope>NUCLEOTIDE SEQUENCE</scope>
</reference>
<evidence type="ECO:0000256" key="4">
    <source>
        <dbReference type="SAM" id="MobiDB-lite"/>
    </source>
</evidence>
<gene>
    <name evidence="5" type="ORF">DNG_02341</name>
</gene>
<dbReference type="InterPro" id="IPR036412">
    <property type="entry name" value="HAD-like_sf"/>
</dbReference>